<dbReference type="Proteomes" id="UP000279236">
    <property type="component" value="Unassembled WGS sequence"/>
</dbReference>
<dbReference type="AlphaFoldDB" id="A0A427Y5H0"/>
<sequence length="629" mass="68734">MVFEIIYDVNYIASVIVSRTADVGCSVGIYFMIGTLGVVNSVNLMLTIVVGLNPVMLKLERWYVGVSIFVGLFVPIVPAALGHFGWDPLLNVCWIRADTDKARMRNFILDLYLWQILSCIIATVSVAATLIKLFRQGRATSRALFDGNSINLEMSAESHEINLKPKQRSFLARILRRRRQSHDRENMFGHLEDKFVGIALRISLYPITLIIVNGLITIGDLYFSASGGVKNQATYGLYCVYYFLYGGRGIFFAALGLFVDPCIGRGLKAIWKTKYSKEAREAHREMEPKVALGSDELPVIHTPLSSRVDPLNIAHEAGPNGSLVERAQRTLNGGELGTNNSMGLTQLERQNSAASLDMLTALFMSDPDDYHDHWTQEFHAESGDAGLRKKRASRRAHSLPTPRFHIPRLFGRRKSEMVTAGSGDCDPSPKPTPDDSQAAGPTPVPSDGPPTPIHEMPTPPGFSMTFAGVPTDALPDIMDDHAHDVVLPEALEAAQAAAASHSATPTPRLGSIRSGLQSGLTSGQRTPMGGTPPVRRGSLAESSGVLGRRGSMIEAYSARRGSVAAPPGSLRSSINNGRPGPRRGATLPPGLHLRDSLESPRSPRDDRRVRRERALEIAEKLYEEMEAQL</sequence>
<evidence type="ECO:0000313" key="3">
    <source>
        <dbReference type="EMBL" id="RSH86331.1"/>
    </source>
</evidence>
<dbReference type="GeneID" id="39589121"/>
<feature type="transmembrane region" description="Helical" evidence="2">
    <location>
        <begin position="27"/>
        <end position="50"/>
    </location>
</feature>
<evidence type="ECO:0000256" key="2">
    <source>
        <dbReference type="SAM" id="Phobius"/>
    </source>
</evidence>
<feature type="compositionally biased region" description="Basic and acidic residues" evidence="1">
    <location>
        <begin position="592"/>
        <end position="610"/>
    </location>
</feature>
<accession>A0A427Y5H0</accession>
<reference evidence="3 4" key="1">
    <citation type="submission" date="2018-11" db="EMBL/GenBank/DDBJ databases">
        <title>Genome sequence of Apiotrichum porosum DSM 27194.</title>
        <authorList>
            <person name="Aliyu H."/>
            <person name="Gorte O."/>
            <person name="Ochsenreither K."/>
        </authorList>
    </citation>
    <scope>NUCLEOTIDE SEQUENCE [LARGE SCALE GENOMIC DNA]</scope>
    <source>
        <strain evidence="3 4">DSM 27194</strain>
    </source>
</reference>
<feature type="transmembrane region" description="Helical" evidence="2">
    <location>
        <begin position="62"/>
        <end position="81"/>
    </location>
</feature>
<feature type="region of interest" description="Disordered" evidence="1">
    <location>
        <begin position="497"/>
        <end position="610"/>
    </location>
</feature>
<keyword evidence="4" id="KW-1185">Reference proteome</keyword>
<protein>
    <submittedName>
        <fullName evidence="3">Uncharacterized protein</fullName>
    </submittedName>
</protein>
<feature type="compositionally biased region" description="Pro residues" evidence="1">
    <location>
        <begin position="442"/>
        <end position="460"/>
    </location>
</feature>
<name>A0A427Y5H0_9TREE</name>
<proteinExistence type="predicted"/>
<dbReference type="STRING" id="105984.A0A427Y5H0"/>
<evidence type="ECO:0000313" key="4">
    <source>
        <dbReference type="Proteomes" id="UP000279236"/>
    </source>
</evidence>
<evidence type="ECO:0000256" key="1">
    <source>
        <dbReference type="SAM" id="MobiDB-lite"/>
    </source>
</evidence>
<feature type="transmembrane region" description="Helical" evidence="2">
    <location>
        <begin position="235"/>
        <end position="259"/>
    </location>
</feature>
<feature type="transmembrane region" description="Helical" evidence="2">
    <location>
        <begin position="112"/>
        <end position="134"/>
    </location>
</feature>
<dbReference type="EMBL" id="RSCE01000002">
    <property type="protein sequence ID" value="RSH86331.1"/>
    <property type="molecule type" value="Genomic_DNA"/>
</dbReference>
<feature type="compositionally biased region" description="Polar residues" evidence="1">
    <location>
        <begin position="514"/>
        <end position="525"/>
    </location>
</feature>
<feature type="compositionally biased region" description="Low complexity" evidence="1">
    <location>
        <begin position="497"/>
        <end position="506"/>
    </location>
</feature>
<feature type="compositionally biased region" description="Basic residues" evidence="1">
    <location>
        <begin position="388"/>
        <end position="397"/>
    </location>
</feature>
<gene>
    <name evidence="3" type="ORF">EHS24_004578</name>
</gene>
<keyword evidence="2" id="KW-1133">Transmembrane helix</keyword>
<keyword evidence="2" id="KW-0472">Membrane</keyword>
<comment type="caution">
    <text evidence="3">The sequence shown here is derived from an EMBL/GenBank/DDBJ whole genome shotgun (WGS) entry which is preliminary data.</text>
</comment>
<organism evidence="3 4">
    <name type="scientific">Apiotrichum porosum</name>
    <dbReference type="NCBI Taxonomy" id="105984"/>
    <lineage>
        <taxon>Eukaryota</taxon>
        <taxon>Fungi</taxon>
        <taxon>Dikarya</taxon>
        <taxon>Basidiomycota</taxon>
        <taxon>Agaricomycotina</taxon>
        <taxon>Tremellomycetes</taxon>
        <taxon>Trichosporonales</taxon>
        <taxon>Trichosporonaceae</taxon>
        <taxon>Apiotrichum</taxon>
    </lineage>
</organism>
<keyword evidence="2" id="KW-0812">Transmembrane</keyword>
<feature type="transmembrane region" description="Helical" evidence="2">
    <location>
        <begin position="204"/>
        <end position="223"/>
    </location>
</feature>
<dbReference type="OrthoDB" id="3251871at2759"/>
<dbReference type="RefSeq" id="XP_028479116.1">
    <property type="nucleotide sequence ID" value="XM_028620144.1"/>
</dbReference>
<feature type="region of interest" description="Disordered" evidence="1">
    <location>
        <begin position="381"/>
        <end position="468"/>
    </location>
</feature>